<organism evidence="3">
    <name type="scientific">Jonesiaceae bacterium BS-20</name>
    <dbReference type="NCBI Taxonomy" id="3120821"/>
    <lineage>
        <taxon>Bacteria</taxon>
        <taxon>Bacillati</taxon>
        <taxon>Actinomycetota</taxon>
        <taxon>Actinomycetes</taxon>
        <taxon>Micrococcales</taxon>
        <taxon>Jonesiaceae</taxon>
    </lineage>
</organism>
<accession>A0AAU7E0J0</accession>
<sequence>MTDPHATPTPDKPKQGVRSLTAQEFSALESVGGLRGLIEATAPGLIYLVVYITTMELAPALISSLVVAALLVIIRLIQRTPVTMAFSGIFGVGIGLFIAWKSGDASDFYVWGLLVNLAYILGLGLSLALRWPGVGLMVELLKTGLGASAGKEDSQPPLTSQTGAEASESASDPADTATQEQSPAVVWPTAWRKDPILMKKYTIVTWLWVAMFALRLGVQGPLYLAGTDFIAALGTARLVMGLPLFALVLWLTWRIVRQPESPANQSA</sequence>
<feature type="transmembrane region" description="Helical" evidence="2">
    <location>
        <begin position="230"/>
        <end position="251"/>
    </location>
</feature>
<dbReference type="InterPro" id="IPR016566">
    <property type="entry name" value="UCP010219"/>
</dbReference>
<keyword evidence="2" id="KW-0472">Membrane</keyword>
<reference evidence="3" key="1">
    <citation type="submission" date="2024-02" db="EMBL/GenBank/DDBJ databases">
        <title>Tomenella chthoni gen. nov. sp. nov., a member of the family Jonesiaceae isolated from bat guano.</title>
        <authorList>
            <person name="Miller S.L."/>
            <person name="King J."/>
            <person name="Sankaranarayanan K."/>
            <person name="Lawson P.A."/>
        </authorList>
    </citation>
    <scope>NUCLEOTIDE SEQUENCE</scope>
    <source>
        <strain evidence="3">BS-20</strain>
    </source>
</reference>
<evidence type="ECO:0000313" key="3">
    <source>
        <dbReference type="EMBL" id="XBH23082.1"/>
    </source>
</evidence>
<dbReference type="EMBL" id="CP146203">
    <property type="protein sequence ID" value="XBH23082.1"/>
    <property type="molecule type" value="Genomic_DNA"/>
</dbReference>
<feature type="transmembrane region" description="Helical" evidence="2">
    <location>
        <begin position="201"/>
        <end position="218"/>
    </location>
</feature>
<feature type="compositionally biased region" description="Low complexity" evidence="1">
    <location>
        <begin position="164"/>
        <end position="178"/>
    </location>
</feature>
<dbReference type="Pfam" id="PF11361">
    <property type="entry name" value="DUF3159"/>
    <property type="match status" value="2"/>
</dbReference>
<evidence type="ECO:0000256" key="1">
    <source>
        <dbReference type="SAM" id="MobiDB-lite"/>
    </source>
</evidence>
<feature type="transmembrane region" description="Helical" evidence="2">
    <location>
        <begin position="108"/>
        <end position="129"/>
    </location>
</feature>
<proteinExistence type="predicted"/>
<protein>
    <submittedName>
        <fullName evidence="3">DUF3159 domain-containing protein</fullName>
    </submittedName>
</protein>
<dbReference type="AlphaFoldDB" id="A0AAU7E0J0"/>
<evidence type="ECO:0000256" key="2">
    <source>
        <dbReference type="SAM" id="Phobius"/>
    </source>
</evidence>
<keyword evidence="2" id="KW-1133">Transmembrane helix</keyword>
<keyword evidence="2" id="KW-0812">Transmembrane</keyword>
<feature type="transmembrane region" description="Helical" evidence="2">
    <location>
        <begin position="84"/>
        <end position="102"/>
    </location>
</feature>
<name>A0AAU7E0J0_9MICO</name>
<gene>
    <name evidence="3" type="ORF">V5R04_07715</name>
</gene>
<feature type="region of interest" description="Disordered" evidence="1">
    <location>
        <begin position="148"/>
        <end position="183"/>
    </location>
</feature>
<feature type="transmembrane region" description="Helical" evidence="2">
    <location>
        <begin position="57"/>
        <end position="77"/>
    </location>
</feature>